<feature type="non-terminal residue" evidence="2">
    <location>
        <position position="1"/>
    </location>
</feature>
<accession>X1AWM0</accession>
<evidence type="ECO:0000313" key="2">
    <source>
        <dbReference type="EMBL" id="GAG73617.1"/>
    </source>
</evidence>
<dbReference type="SUPFAM" id="SSF51658">
    <property type="entry name" value="Xylose isomerase-like"/>
    <property type="match status" value="1"/>
</dbReference>
<name>X1AWM0_9ZZZZ</name>
<gene>
    <name evidence="2" type="ORF">S01H4_06138</name>
</gene>
<sequence>TRKKGINQWAFPAKMKLKNSFKLAKQAGFEGIELVIAKEGEISLNSSKEDIKNIVKLSNSAGIEIISLATGLFWEYSLTSDNIANRERAKRIVLKMLEVASWLEVDTILVVPGAVDVFFNPDFPIVPYDLVYERSFRALKELVSFAESYKVSIAIENVWNKFLLSPIEMKRFVDSINSPYLGVYLDVGNVLQIGYPEQWIRILGKRIKKVHFKDFKKSINTVDGFTNLLYGDINWPNVISALKEVGYDDYVTAELFPPKFHPESLIFETSISMDKILGRKEE</sequence>
<comment type="caution">
    <text evidence="2">The sequence shown here is derived from an EMBL/GenBank/DDBJ whole genome shotgun (WGS) entry which is preliminary data.</text>
</comment>
<feature type="domain" description="Xylose isomerase-like TIM barrel" evidence="1">
    <location>
        <begin position="21"/>
        <end position="263"/>
    </location>
</feature>
<dbReference type="InterPro" id="IPR050312">
    <property type="entry name" value="IolE/XylAMocC-like"/>
</dbReference>
<dbReference type="InterPro" id="IPR036237">
    <property type="entry name" value="Xyl_isomerase-like_sf"/>
</dbReference>
<dbReference type="AlphaFoldDB" id="X1AWM0"/>
<dbReference type="EMBL" id="BART01001852">
    <property type="protein sequence ID" value="GAG73617.1"/>
    <property type="molecule type" value="Genomic_DNA"/>
</dbReference>
<protein>
    <recommendedName>
        <fullName evidence="1">Xylose isomerase-like TIM barrel domain-containing protein</fullName>
    </recommendedName>
</protein>
<dbReference type="InterPro" id="IPR013022">
    <property type="entry name" value="Xyl_isomerase-like_TIM-brl"/>
</dbReference>
<dbReference type="PANTHER" id="PTHR12110">
    <property type="entry name" value="HYDROXYPYRUVATE ISOMERASE"/>
    <property type="match status" value="1"/>
</dbReference>
<reference evidence="2" key="1">
    <citation type="journal article" date="2014" name="Front. Microbiol.">
        <title>High frequency of phylogenetically diverse reductive dehalogenase-homologous genes in deep subseafloor sedimentary metagenomes.</title>
        <authorList>
            <person name="Kawai M."/>
            <person name="Futagami T."/>
            <person name="Toyoda A."/>
            <person name="Takaki Y."/>
            <person name="Nishi S."/>
            <person name="Hori S."/>
            <person name="Arai W."/>
            <person name="Tsubouchi T."/>
            <person name="Morono Y."/>
            <person name="Uchiyama I."/>
            <person name="Ito T."/>
            <person name="Fujiyama A."/>
            <person name="Inagaki F."/>
            <person name="Takami H."/>
        </authorList>
    </citation>
    <scope>NUCLEOTIDE SEQUENCE</scope>
    <source>
        <strain evidence="2">Expedition CK06-06</strain>
    </source>
</reference>
<proteinExistence type="predicted"/>
<dbReference type="Gene3D" id="3.20.20.150">
    <property type="entry name" value="Divalent-metal-dependent TIM barrel enzymes"/>
    <property type="match status" value="1"/>
</dbReference>
<evidence type="ECO:0000259" key="1">
    <source>
        <dbReference type="Pfam" id="PF01261"/>
    </source>
</evidence>
<dbReference type="Pfam" id="PF01261">
    <property type="entry name" value="AP_endonuc_2"/>
    <property type="match status" value="1"/>
</dbReference>
<organism evidence="2">
    <name type="scientific">marine sediment metagenome</name>
    <dbReference type="NCBI Taxonomy" id="412755"/>
    <lineage>
        <taxon>unclassified sequences</taxon>
        <taxon>metagenomes</taxon>
        <taxon>ecological metagenomes</taxon>
    </lineage>
</organism>